<reference evidence="2 3" key="1">
    <citation type="submission" date="2016-10" db="EMBL/GenBank/DDBJ databases">
        <authorList>
            <person name="de Groot N.N."/>
        </authorList>
    </citation>
    <scope>NUCLEOTIDE SEQUENCE [LARGE SCALE GENOMIC DNA]</scope>
    <source>
        <strain evidence="2 3">CGMCC 1.7031</strain>
    </source>
</reference>
<protein>
    <recommendedName>
        <fullName evidence="4">DUF2911 domain-containing protein</fullName>
    </recommendedName>
</protein>
<keyword evidence="3" id="KW-1185">Reference proteome</keyword>
<dbReference type="EMBL" id="FMVF01000003">
    <property type="protein sequence ID" value="SCY11444.1"/>
    <property type="molecule type" value="Genomic_DNA"/>
</dbReference>
<dbReference type="InterPro" id="IPR021314">
    <property type="entry name" value="DUF2911"/>
</dbReference>
<keyword evidence="1" id="KW-0732">Signal</keyword>
<evidence type="ECO:0000313" key="3">
    <source>
        <dbReference type="Proteomes" id="UP000199354"/>
    </source>
</evidence>
<evidence type="ECO:0000313" key="2">
    <source>
        <dbReference type="EMBL" id="SCY11444.1"/>
    </source>
</evidence>
<name>A0A1G5DA04_9FLAO</name>
<dbReference type="Proteomes" id="UP000199354">
    <property type="component" value="Unassembled WGS sequence"/>
</dbReference>
<gene>
    <name evidence="2" type="ORF">SAMN02927903_00793</name>
</gene>
<dbReference type="OrthoDB" id="187854at2"/>
<dbReference type="AlphaFoldDB" id="A0A1G5DA04"/>
<proteinExistence type="predicted"/>
<feature type="signal peptide" evidence="1">
    <location>
        <begin position="1"/>
        <end position="22"/>
    </location>
</feature>
<organism evidence="2 3">
    <name type="scientific">Flavobacterium caeni</name>
    <dbReference type="NCBI Taxonomy" id="490189"/>
    <lineage>
        <taxon>Bacteria</taxon>
        <taxon>Pseudomonadati</taxon>
        <taxon>Bacteroidota</taxon>
        <taxon>Flavobacteriia</taxon>
        <taxon>Flavobacteriales</taxon>
        <taxon>Flavobacteriaceae</taxon>
        <taxon>Flavobacterium</taxon>
    </lineage>
</organism>
<dbReference type="STRING" id="490189.SAMN02927903_00793"/>
<accession>A0A1G5DA04</accession>
<evidence type="ECO:0000256" key="1">
    <source>
        <dbReference type="SAM" id="SignalP"/>
    </source>
</evidence>
<feature type="chain" id="PRO_5011746292" description="DUF2911 domain-containing protein" evidence="1">
    <location>
        <begin position="23"/>
        <end position="173"/>
    </location>
</feature>
<sequence length="173" mass="19542">MKFKIKITAYLLTLFVSVFAAAQEKKSPATVAKGAVNGAEITIHYSSPSVKGREIWGKLVPFGKVWRAGADEATTLETSKEILFGGQKLPAGKYAFFVIPEKDQATIILNKEHKQWGAYDYDQSKDQLRVRVKPQAKSDSTEKLTYLINKDNITLAWEKWNLVVPVEQTLRYF</sequence>
<dbReference type="Pfam" id="PF11138">
    <property type="entry name" value="DUF2911"/>
    <property type="match status" value="1"/>
</dbReference>
<evidence type="ECO:0008006" key="4">
    <source>
        <dbReference type="Google" id="ProtNLM"/>
    </source>
</evidence>
<dbReference type="RefSeq" id="WP_091141011.1">
    <property type="nucleotide sequence ID" value="NZ_FMVF01000003.1"/>
</dbReference>